<protein>
    <submittedName>
        <fullName evidence="3">Uncharacterized protein LOC100907593</fullName>
    </submittedName>
</protein>
<gene>
    <name evidence="3" type="primary">LOC100907593</name>
</gene>
<feature type="compositionally biased region" description="Low complexity" evidence="1">
    <location>
        <begin position="71"/>
        <end position="93"/>
    </location>
</feature>
<feature type="region of interest" description="Disordered" evidence="1">
    <location>
        <begin position="1"/>
        <end position="107"/>
    </location>
</feature>
<accession>A0AAJ6QP76</accession>
<keyword evidence="2" id="KW-1185">Reference proteome</keyword>
<feature type="compositionally biased region" description="Basic and acidic residues" evidence="1">
    <location>
        <begin position="18"/>
        <end position="36"/>
    </location>
</feature>
<evidence type="ECO:0000313" key="2">
    <source>
        <dbReference type="Proteomes" id="UP000694867"/>
    </source>
</evidence>
<organism evidence="2 3">
    <name type="scientific">Galendromus occidentalis</name>
    <name type="common">western predatory mite</name>
    <dbReference type="NCBI Taxonomy" id="34638"/>
    <lineage>
        <taxon>Eukaryota</taxon>
        <taxon>Metazoa</taxon>
        <taxon>Ecdysozoa</taxon>
        <taxon>Arthropoda</taxon>
        <taxon>Chelicerata</taxon>
        <taxon>Arachnida</taxon>
        <taxon>Acari</taxon>
        <taxon>Parasitiformes</taxon>
        <taxon>Mesostigmata</taxon>
        <taxon>Gamasina</taxon>
        <taxon>Phytoseioidea</taxon>
        <taxon>Phytoseiidae</taxon>
        <taxon>Typhlodrominae</taxon>
        <taxon>Galendromus</taxon>
    </lineage>
</organism>
<dbReference type="Proteomes" id="UP000694867">
    <property type="component" value="Unplaced"/>
</dbReference>
<dbReference type="KEGG" id="goe:100907593"/>
<dbReference type="GeneID" id="100907593"/>
<dbReference type="AlphaFoldDB" id="A0AAJ6QP76"/>
<dbReference type="RefSeq" id="XP_003739300.2">
    <property type="nucleotide sequence ID" value="XM_003739252.2"/>
</dbReference>
<name>A0AAJ6QP76_9ACAR</name>
<evidence type="ECO:0000256" key="1">
    <source>
        <dbReference type="SAM" id="MobiDB-lite"/>
    </source>
</evidence>
<sequence>MAETSSGMDLNGNLGPSDAEKLKDIPIEDHDIDKAPKVSVSSGTSFRRERSASRDSSPPSERDIASDQLVIDTTFESTITTASSSSPATEDATVSSGGEDDTENSDPREEMILYNWQRQTMSVLNGSRIPETQRRIEEPLAQILCRATSILIRDDEVFASVALENSYDVRIYDFDSGREIGKLNSDLLSGSNRIILSHHKDRIYVAEFGGRIIFEIDRSYQLSGVARVKRPIGNFWVVLDDDLSFQCTYAHSRTGRPYTFFCTGGINLNCRLRYSGFSHCSVFGYHKESYYLISKDLREILAVTAKSSEIDCIESVGLELPEKICFPYSAGYCGELIYILSGDEIIVYRPKANVVTNIEGSKAADKVDEACRLIKRFKTL</sequence>
<reference evidence="3" key="1">
    <citation type="submission" date="2025-08" db="UniProtKB">
        <authorList>
            <consortium name="RefSeq"/>
        </authorList>
    </citation>
    <scope>IDENTIFICATION</scope>
</reference>
<evidence type="ECO:0000313" key="3">
    <source>
        <dbReference type="RefSeq" id="XP_003739300.2"/>
    </source>
</evidence>
<proteinExistence type="predicted"/>